<proteinExistence type="predicted"/>
<reference evidence="8 9" key="1">
    <citation type="submission" date="2019-05" db="EMBL/GenBank/DDBJ databases">
        <title>Emergence of the Ug99 lineage of the wheat stem rust pathogen through somatic hybridization.</title>
        <authorList>
            <person name="Li F."/>
            <person name="Upadhyaya N.M."/>
            <person name="Sperschneider J."/>
            <person name="Matny O."/>
            <person name="Nguyen-Phuc H."/>
            <person name="Mago R."/>
            <person name="Raley C."/>
            <person name="Miller M.E."/>
            <person name="Silverstein K.A.T."/>
            <person name="Henningsen E."/>
            <person name="Hirsch C.D."/>
            <person name="Visser B."/>
            <person name="Pretorius Z.A."/>
            <person name="Steffenson B.J."/>
            <person name="Schwessinger B."/>
            <person name="Dodds P.N."/>
            <person name="Figueroa M."/>
        </authorList>
    </citation>
    <scope>NUCLEOTIDE SEQUENCE [LARGE SCALE GENOMIC DNA]</scope>
    <source>
        <strain evidence="3">21-0</strain>
        <strain evidence="4 9">Ug99</strain>
    </source>
</reference>
<feature type="region of interest" description="Disordered" evidence="1">
    <location>
        <begin position="25"/>
        <end position="85"/>
    </location>
</feature>
<feature type="compositionally biased region" description="Basic and acidic residues" evidence="1">
    <location>
        <begin position="45"/>
        <end position="56"/>
    </location>
</feature>
<evidence type="ECO:0000313" key="5">
    <source>
        <dbReference type="EMBL" id="KAA1107340.1"/>
    </source>
</evidence>
<dbReference type="EMBL" id="VDEP01000337">
    <property type="protein sequence ID" value="KAA1102647.1"/>
    <property type="molecule type" value="Genomic_DNA"/>
</dbReference>
<dbReference type="EMBL" id="VDEP01000203">
    <property type="protein sequence ID" value="KAA1124850.1"/>
    <property type="molecule type" value="Genomic_DNA"/>
</dbReference>
<protein>
    <submittedName>
        <fullName evidence="3">Uncharacterized protein</fullName>
    </submittedName>
</protein>
<dbReference type="AlphaFoldDB" id="A0A5B0MP15"/>
<dbReference type="Proteomes" id="UP000324748">
    <property type="component" value="Unassembled WGS sequence"/>
</dbReference>
<dbReference type="EMBL" id="VSWC01000029">
    <property type="protein sequence ID" value="KAA1107340.1"/>
    <property type="molecule type" value="Genomic_DNA"/>
</dbReference>
<dbReference type="EMBL" id="VSWC01000170">
    <property type="protein sequence ID" value="KAA1071741.1"/>
    <property type="molecule type" value="Genomic_DNA"/>
</dbReference>
<dbReference type="EMBL" id="VSWC01000144">
    <property type="protein sequence ID" value="KAA1077754.1"/>
    <property type="molecule type" value="Genomic_DNA"/>
</dbReference>
<dbReference type="EMBL" id="VDEP01000174">
    <property type="protein sequence ID" value="KAA1125917.1"/>
    <property type="molecule type" value="Genomic_DNA"/>
</dbReference>
<keyword evidence="8" id="KW-1185">Reference proteome</keyword>
<evidence type="ECO:0000313" key="9">
    <source>
        <dbReference type="Proteomes" id="UP000325313"/>
    </source>
</evidence>
<evidence type="ECO:0000313" key="7">
    <source>
        <dbReference type="EMBL" id="KAA1125917.1"/>
    </source>
</evidence>
<evidence type="ECO:0000256" key="1">
    <source>
        <dbReference type="SAM" id="MobiDB-lite"/>
    </source>
</evidence>
<name>A0A5B0MP15_PUCGR</name>
<accession>A0A5B0MP15</accession>
<feature type="compositionally biased region" description="Polar residues" evidence="1">
    <location>
        <begin position="58"/>
        <end position="69"/>
    </location>
</feature>
<comment type="caution">
    <text evidence="3">The sequence shown here is derived from an EMBL/GenBank/DDBJ whole genome shotgun (WGS) entry which is preliminary data.</text>
</comment>
<organism evidence="3 8">
    <name type="scientific">Puccinia graminis f. sp. tritici</name>
    <dbReference type="NCBI Taxonomy" id="56615"/>
    <lineage>
        <taxon>Eukaryota</taxon>
        <taxon>Fungi</taxon>
        <taxon>Dikarya</taxon>
        <taxon>Basidiomycota</taxon>
        <taxon>Pucciniomycotina</taxon>
        <taxon>Pucciniomycetes</taxon>
        <taxon>Pucciniales</taxon>
        <taxon>Pucciniaceae</taxon>
        <taxon>Puccinia</taxon>
    </lineage>
</organism>
<gene>
    <name evidence="5" type="ORF">PGT21_010668</name>
    <name evidence="2" type="ORF">PGT21_018076</name>
    <name evidence="3" type="ORF">PGT21_019034</name>
    <name evidence="7" type="ORF">PGTUg99_020204</name>
    <name evidence="4" type="ORF">PGTUg99_028035</name>
    <name evidence="6" type="ORF">PGTUg99_035962</name>
</gene>
<evidence type="ECO:0000313" key="6">
    <source>
        <dbReference type="EMBL" id="KAA1124850.1"/>
    </source>
</evidence>
<evidence type="ECO:0000313" key="2">
    <source>
        <dbReference type="EMBL" id="KAA1071741.1"/>
    </source>
</evidence>
<sequence length="85" mass="9527">MFKVENYILDRPFNEFERLWSPASLNTTNSKSKQCDQGEFEEGETSGKEDQSKDTIESILTNGRTNYPETSGGDRGFIAGDPSAR</sequence>
<dbReference type="Proteomes" id="UP000325313">
    <property type="component" value="Unassembled WGS sequence"/>
</dbReference>
<evidence type="ECO:0000313" key="4">
    <source>
        <dbReference type="EMBL" id="KAA1102647.1"/>
    </source>
</evidence>
<evidence type="ECO:0000313" key="8">
    <source>
        <dbReference type="Proteomes" id="UP000324748"/>
    </source>
</evidence>
<evidence type="ECO:0000313" key="3">
    <source>
        <dbReference type="EMBL" id="KAA1077754.1"/>
    </source>
</evidence>